<organism evidence="1 2">
    <name type="scientific">Heterobasidion irregulare (strain TC 32-1)</name>
    <dbReference type="NCBI Taxonomy" id="747525"/>
    <lineage>
        <taxon>Eukaryota</taxon>
        <taxon>Fungi</taxon>
        <taxon>Dikarya</taxon>
        <taxon>Basidiomycota</taxon>
        <taxon>Agaricomycotina</taxon>
        <taxon>Agaricomycetes</taxon>
        <taxon>Russulales</taxon>
        <taxon>Bondarzewiaceae</taxon>
        <taxon>Heterobasidion</taxon>
        <taxon>Heterobasidion annosum species complex</taxon>
    </lineage>
</organism>
<sequence>MFLPGFNGELIVSEAAGRVVCWEVPLSGSNAFLLAERSIPPNHTLMKIMTNTDSANEAVLAVMYRPATADLTIIIELWGLDRFHGAFTVLRCENIPNGSSSSMSHFTGDWIIMGHPVSMWNWKRKGQNFTLNNSIQNNTRALYPIAIRRIRNHLLIVRQNHIQLLPLPSLDGTVSTKPDYGGGTILLPAPICDATIVTKPLTGDERDLWQFDPTTVLVRMYHQEVDSVYKYDLFPVPVDAPAPPSGYEDVHFPKSLPCSLSSGPSEIIPVVQSCKKLTAGHNGKGYWLENRNVTRGRNTFHALCFVGFQVKSRFEPSSTTPLDLGAGCWRQEMVVTKKEVYASRVGMGEILGMRYRILSSALEDTVGRLAIGRRDGRIEIVDFA</sequence>
<accession>W4K4F1</accession>
<protein>
    <recommendedName>
        <fullName evidence="3">Cleavage/polyadenylation specificity factor A subunit N-terminal domain-containing protein</fullName>
    </recommendedName>
</protein>
<dbReference type="eggNOG" id="ENOG502R14D">
    <property type="taxonomic scope" value="Eukaryota"/>
</dbReference>
<dbReference type="RefSeq" id="XP_009547406.1">
    <property type="nucleotide sequence ID" value="XM_009549111.1"/>
</dbReference>
<keyword evidence="2" id="KW-1185">Reference proteome</keyword>
<evidence type="ECO:0000313" key="2">
    <source>
        <dbReference type="Proteomes" id="UP000030671"/>
    </source>
</evidence>
<evidence type="ECO:0008006" key="3">
    <source>
        <dbReference type="Google" id="ProtNLM"/>
    </source>
</evidence>
<dbReference type="STRING" id="747525.W4K4F1"/>
<dbReference type="Proteomes" id="UP000030671">
    <property type="component" value="Unassembled WGS sequence"/>
</dbReference>
<dbReference type="InParanoid" id="W4K4F1"/>
<evidence type="ECO:0000313" key="1">
    <source>
        <dbReference type="EMBL" id="ETW80687.1"/>
    </source>
</evidence>
<dbReference type="KEGG" id="hir:HETIRDRAFT_440443"/>
<dbReference type="HOGENOM" id="CLU_719727_0_0_1"/>
<dbReference type="GeneID" id="20675261"/>
<dbReference type="AlphaFoldDB" id="W4K4F1"/>
<dbReference type="EMBL" id="KI925459">
    <property type="protein sequence ID" value="ETW80687.1"/>
    <property type="molecule type" value="Genomic_DNA"/>
</dbReference>
<name>W4K4F1_HETIT</name>
<proteinExistence type="predicted"/>
<gene>
    <name evidence="1" type="ORF">HETIRDRAFT_440443</name>
</gene>
<dbReference type="OrthoDB" id="2688364at2759"/>
<reference evidence="1 2" key="1">
    <citation type="journal article" date="2012" name="New Phytol.">
        <title>Insight into trade-off between wood decay and parasitism from the genome of a fungal forest pathogen.</title>
        <authorList>
            <person name="Olson A."/>
            <person name="Aerts A."/>
            <person name="Asiegbu F."/>
            <person name="Belbahri L."/>
            <person name="Bouzid O."/>
            <person name="Broberg A."/>
            <person name="Canback B."/>
            <person name="Coutinho P.M."/>
            <person name="Cullen D."/>
            <person name="Dalman K."/>
            <person name="Deflorio G."/>
            <person name="van Diepen L.T."/>
            <person name="Dunand C."/>
            <person name="Duplessis S."/>
            <person name="Durling M."/>
            <person name="Gonthier P."/>
            <person name="Grimwood J."/>
            <person name="Fossdal C.G."/>
            <person name="Hansson D."/>
            <person name="Henrissat B."/>
            <person name="Hietala A."/>
            <person name="Himmelstrand K."/>
            <person name="Hoffmeister D."/>
            <person name="Hogberg N."/>
            <person name="James T.Y."/>
            <person name="Karlsson M."/>
            <person name="Kohler A."/>
            <person name="Kues U."/>
            <person name="Lee Y.H."/>
            <person name="Lin Y.C."/>
            <person name="Lind M."/>
            <person name="Lindquist E."/>
            <person name="Lombard V."/>
            <person name="Lucas S."/>
            <person name="Lunden K."/>
            <person name="Morin E."/>
            <person name="Murat C."/>
            <person name="Park J."/>
            <person name="Raffaello T."/>
            <person name="Rouze P."/>
            <person name="Salamov A."/>
            <person name="Schmutz J."/>
            <person name="Solheim H."/>
            <person name="Stahlberg J."/>
            <person name="Velez H."/>
            <person name="de Vries R.P."/>
            <person name="Wiebenga A."/>
            <person name="Woodward S."/>
            <person name="Yakovlev I."/>
            <person name="Garbelotto M."/>
            <person name="Martin F."/>
            <person name="Grigoriev I.V."/>
            <person name="Stenlid J."/>
        </authorList>
    </citation>
    <scope>NUCLEOTIDE SEQUENCE [LARGE SCALE GENOMIC DNA]</scope>
    <source>
        <strain evidence="1 2">TC 32-1</strain>
    </source>
</reference>